<dbReference type="InterPro" id="IPR001638">
    <property type="entry name" value="Solute-binding_3/MltF_N"/>
</dbReference>
<name>C1DGM1_AZOVD</name>
<evidence type="ECO:0000259" key="3">
    <source>
        <dbReference type="SMART" id="SM00062"/>
    </source>
</evidence>
<dbReference type="STRING" id="322710.Avin_43960"/>
<dbReference type="SMART" id="SM00062">
    <property type="entry name" value="PBPb"/>
    <property type="match status" value="1"/>
</dbReference>
<dbReference type="EnsemblBacteria" id="ACO80517">
    <property type="protein sequence ID" value="ACO80517"/>
    <property type="gene ID" value="Avin_43960"/>
</dbReference>
<dbReference type="GeneID" id="88187298"/>
<dbReference type="SUPFAM" id="SSF53850">
    <property type="entry name" value="Periplasmic binding protein-like II"/>
    <property type="match status" value="1"/>
</dbReference>
<comment type="similarity">
    <text evidence="1">Belongs to the bacterial solute-binding protein SsuA/TauA family.</text>
</comment>
<dbReference type="PANTHER" id="PTHR30024">
    <property type="entry name" value="ALIPHATIC SULFONATES-BINDING PROTEIN-RELATED"/>
    <property type="match status" value="1"/>
</dbReference>
<feature type="domain" description="Solute-binding protein family 3/N-terminal" evidence="3">
    <location>
        <begin position="44"/>
        <end position="264"/>
    </location>
</feature>
<dbReference type="eggNOG" id="COG0715">
    <property type="taxonomic scope" value="Bacteria"/>
</dbReference>
<dbReference type="AlphaFoldDB" id="C1DGM1"/>
<dbReference type="PANTHER" id="PTHR30024:SF48">
    <property type="entry name" value="ABC TRANSPORTER SUBSTRATE-BINDING PROTEIN"/>
    <property type="match status" value="1"/>
</dbReference>
<proteinExistence type="inferred from homology"/>
<feature type="signal peptide" evidence="2">
    <location>
        <begin position="1"/>
        <end position="21"/>
    </location>
</feature>
<dbReference type="Gene3D" id="3.40.190.10">
    <property type="entry name" value="Periplasmic binding protein-like II"/>
    <property type="match status" value="2"/>
</dbReference>
<protein>
    <submittedName>
        <fullName evidence="4">Periplasmic substrate binding protein</fullName>
    </submittedName>
</protein>
<organism evidence="4 5">
    <name type="scientific">Azotobacter vinelandii (strain DJ / ATCC BAA-1303)</name>
    <dbReference type="NCBI Taxonomy" id="322710"/>
    <lineage>
        <taxon>Bacteria</taxon>
        <taxon>Pseudomonadati</taxon>
        <taxon>Pseudomonadota</taxon>
        <taxon>Gammaproteobacteria</taxon>
        <taxon>Pseudomonadales</taxon>
        <taxon>Pseudomonadaceae</taxon>
        <taxon>Azotobacter</taxon>
    </lineage>
</organism>
<keyword evidence="5" id="KW-1185">Reference proteome</keyword>
<dbReference type="HOGENOM" id="CLU_028871_2_1_6"/>
<reference evidence="4 5" key="1">
    <citation type="journal article" date="2009" name="J. Bacteriol.">
        <title>Genome sequence of Azotobacter vinelandii, an obligate aerobe specialized to support diverse anaerobic metabolic processes.</title>
        <authorList>
            <person name="Setubal J.C."/>
            <person name="dos Santos P."/>
            <person name="Goldman B.S."/>
            <person name="Ertesvag H."/>
            <person name="Espin G."/>
            <person name="Rubio L.M."/>
            <person name="Valla S."/>
            <person name="Almeida N.F."/>
            <person name="Balasubramanian D."/>
            <person name="Cromes L."/>
            <person name="Curatti L."/>
            <person name="Du Z."/>
            <person name="Godsy E."/>
            <person name="Goodner B."/>
            <person name="Hellner-Burris K."/>
            <person name="Hernandez J.A."/>
            <person name="Houmiel K."/>
            <person name="Imperial J."/>
            <person name="Kennedy C."/>
            <person name="Larson T.J."/>
            <person name="Latreille P."/>
            <person name="Ligon L.S."/>
            <person name="Lu J."/>
            <person name="Maerk M."/>
            <person name="Miller N.M."/>
            <person name="Norton S."/>
            <person name="O'Carroll I.P."/>
            <person name="Paulsen I."/>
            <person name="Raulfs E.C."/>
            <person name="Roemer R."/>
            <person name="Rosser J."/>
            <person name="Segura D."/>
            <person name="Slater S."/>
            <person name="Stricklin S.L."/>
            <person name="Studholme D.J."/>
            <person name="Sun J."/>
            <person name="Viana C.J."/>
            <person name="Wallin E."/>
            <person name="Wang B."/>
            <person name="Wheeler C."/>
            <person name="Zhu H."/>
            <person name="Dean D.R."/>
            <person name="Dixon R."/>
            <person name="Wood D."/>
        </authorList>
    </citation>
    <scope>NUCLEOTIDE SEQUENCE [LARGE SCALE GENOMIC DNA]</scope>
    <source>
        <strain evidence="5">DJ / ATCC BAA-1303</strain>
    </source>
</reference>
<sequence length="355" mass="38028">MSMIANLPGRLLILLSLALLAACGADPEPPRPSAGEAPDLSGVVLRVGAPNKIGNRPYLQVAGQLENLPYRIEWSEFSATPALLEALRGGNIDIGGNGGSTGILFEVANNTDSGIKVIAAGRAVSTGAGAAILVRGDSPYKGIADLGGTRFSVVKGTGSQYLLGQALKKENLGLDDLQLLHLTNDAALAALLAGHIDAWATWDPQASVLQSHPDLRLLGWIGNPDDSWTIQYASQQALDDPGKRAAIADFLGRLAYSTVWVGRHPEQWAEVSGQLTRIDPAVMLGIARKTRTEYGLDGEQRTALEASFRREADFWRSIDVIGAAPEIPRLFDHRFNERMLEATRRARQTLGETAP</sequence>
<feature type="chain" id="PRO_5002906293" evidence="2">
    <location>
        <begin position="22"/>
        <end position="355"/>
    </location>
</feature>
<dbReference type="Proteomes" id="UP000002424">
    <property type="component" value="Chromosome"/>
</dbReference>
<dbReference type="EMBL" id="CP001157">
    <property type="protein sequence ID" value="ACO80517.1"/>
    <property type="molecule type" value="Genomic_DNA"/>
</dbReference>
<keyword evidence="2" id="KW-0732">Signal</keyword>
<dbReference type="OrthoDB" id="7374754at2"/>
<evidence type="ECO:0000256" key="1">
    <source>
        <dbReference type="ARBA" id="ARBA00010742"/>
    </source>
</evidence>
<dbReference type="RefSeq" id="WP_012702884.1">
    <property type="nucleotide sequence ID" value="NC_012560.1"/>
</dbReference>
<dbReference type="KEGG" id="avn:Avin_43960"/>
<evidence type="ECO:0000256" key="2">
    <source>
        <dbReference type="SAM" id="SignalP"/>
    </source>
</evidence>
<evidence type="ECO:0000313" key="4">
    <source>
        <dbReference type="EMBL" id="ACO80517.1"/>
    </source>
</evidence>
<evidence type="ECO:0000313" key="5">
    <source>
        <dbReference type="Proteomes" id="UP000002424"/>
    </source>
</evidence>
<accession>C1DGM1</accession>
<dbReference type="Pfam" id="PF12974">
    <property type="entry name" value="Phosphonate-bd"/>
    <property type="match status" value="1"/>
</dbReference>
<gene>
    <name evidence="4" type="ordered locus">Avin_43960</name>
</gene>